<dbReference type="SUPFAM" id="SSF48452">
    <property type="entry name" value="TPR-like"/>
    <property type="match status" value="1"/>
</dbReference>
<dbReference type="GO" id="GO:0070034">
    <property type="term" value="F:telomerase RNA binding"/>
    <property type="evidence" value="ECO:0007669"/>
    <property type="project" value="TreeGrafter"/>
</dbReference>
<evidence type="ECO:0000313" key="2">
    <source>
        <dbReference type="EMBL" id="RKP06099.1"/>
    </source>
</evidence>
<dbReference type="GO" id="GO:0005697">
    <property type="term" value="C:telomerase holoenzyme complex"/>
    <property type="evidence" value="ECO:0007669"/>
    <property type="project" value="TreeGrafter"/>
</dbReference>
<name>A0A4V1IW27_9FUNG</name>
<dbReference type="Proteomes" id="UP000271241">
    <property type="component" value="Unassembled WGS sequence"/>
</dbReference>
<dbReference type="InterPro" id="IPR019458">
    <property type="entry name" value="Est1-like_N"/>
</dbReference>
<dbReference type="PANTHER" id="PTHR15696">
    <property type="entry name" value="SMG-7 SUPPRESSOR WITH MORPHOLOGICAL EFFECT ON GENITALIA PROTEIN 7"/>
    <property type="match status" value="1"/>
</dbReference>
<dbReference type="Pfam" id="PF10374">
    <property type="entry name" value="EST1"/>
    <property type="match status" value="1"/>
</dbReference>
<gene>
    <name evidence="2" type="ORF">THASP1DRAFT_32082</name>
</gene>
<feature type="non-terminal residue" evidence="2">
    <location>
        <position position="207"/>
    </location>
</feature>
<proteinExistence type="predicted"/>
<feature type="domain" description="Telomerase activating protein Est1-like N-terminal" evidence="1">
    <location>
        <begin position="99"/>
        <end position="207"/>
    </location>
</feature>
<keyword evidence="3" id="KW-1185">Reference proteome</keyword>
<dbReference type="GO" id="GO:0000184">
    <property type="term" value="P:nuclear-transcribed mRNA catabolic process, nonsense-mediated decay"/>
    <property type="evidence" value="ECO:0007669"/>
    <property type="project" value="TreeGrafter"/>
</dbReference>
<dbReference type="InterPro" id="IPR011990">
    <property type="entry name" value="TPR-like_helical_dom_sf"/>
</dbReference>
<dbReference type="EMBL" id="KZ992955">
    <property type="protein sequence ID" value="RKP06099.1"/>
    <property type="molecule type" value="Genomic_DNA"/>
</dbReference>
<protein>
    <recommendedName>
        <fullName evidence="1">Telomerase activating protein Est1-like N-terminal domain-containing protein</fullName>
    </recommendedName>
</protein>
<organism evidence="2 3">
    <name type="scientific">Thamnocephalis sphaerospora</name>
    <dbReference type="NCBI Taxonomy" id="78915"/>
    <lineage>
        <taxon>Eukaryota</taxon>
        <taxon>Fungi</taxon>
        <taxon>Fungi incertae sedis</taxon>
        <taxon>Zoopagomycota</taxon>
        <taxon>Zoopagomycotina</taxon>
        <taxon>Zoopagomycetes</taxon>
        <taxon>Zoopagales</taxon>
        <taxon>Sigmoideomycetaceae</taxon>
        <taxon>Thamnocephalis</taxon>
    </lineage>
</organism>
<dbReference type="InterPro" id="IPR045153">
    <property type="entry name" value="Est1/Ebs1-like"/>
</dbReference>
<dbReference type="OrthoDB" id="69928at2759"/>
<dbReference type="Gene3D" id="1.25.40.10">
    <property type="entry name" value="Tetratricopeptide repeat domain"/>
    <property type="match status" value="1"/>
</dbReference>
<dbReference type="STRING" id="78915.A0A4V1IW27"/>
<evidence type="ECO:0000313" key="3">
    <source>
        <dbReference type="Proteomes" id="UP000271241"/>
    </source>
</evidence>
<dbReference type="PANTHER" id="PTHR15696:SF0">
    <property type="entry name" value="TELOMERASE-BINDING PROTEIN EST1A"/>
    <property type="match status" value="1"/>
</dbReference>
<evidence type="ECO:0000259" key="1">
    <source>
        <dbReference type="Pfam" id="PF10374"/>
    </source>
</evidence>
<dbReference type="AlphaFoldDB" id="A0A4V1IW27"/>
<reference evidence="3" key="1">
    <citation type="journal article" date="2018" name="Nat. Microbiol.">
        <title>Leveraging single-cell genomics to expand the fungal tree of life.</title>
        <authorList>
            <person name="Ahrendt S.R."/>
            <person name="Quandt C.A."/>
            <person name="Ciobanu D."/>
            <person name="Clum A."/>
            <person name="Salamov A."/>
            <person name="Andreopoulos B."/>
            <person name="Cheng J.F."/>
            <person name="Woyke T."/>
            <person name="Pelin A."/>
            <person name="Henrissat B."/>
            <person name="Reynolds N.K."/>
            <person name="Benny G.L."/>
            <person name="Smith M.E."/>
            <person name="James T.Y."/>
            <person name="Grigoriev I.V."/>
        </authorList>
    </citation>
    <scope>NUCLEOTIDE SEQUENCE [LARGE SCALE GENOMIC DNA]</scope>
    <source>
        <strain evidence="3">RSA 1356</strain>
    </source>
</reference>
<accession>A0A4V1IW27</accession>
<sequence length="207" mass="23428">MADGAREDIHQRFAEFVAQEQVAARYLRHERTTLKERQRTQATAQGGTLLSMPQSAVEKEAAAAAVTSAAEAVFQMDCYLELAEEMFTADTTFSVQNRVDERVWNVGFYASIEILRRLLSMKSRNHSDPTQRAPRHRLAVLLDRASGFFLWLVEHVRAQGNINIDRLGAQLISVEDQSATSAPDERTQQYAACLQRCFIYLGDLARY</sequence>
<dbReference type="GO" id="GO:0042162">
    <property type="term" value="F:telomeric DNA binding"/>
    <property type="evidence" value="ECO:0007669"/>
    <property type="project" value="TreeGrafter"/>
</dbReference>